<sequence length="78" mass="8452">MAVEERLEGAELVGRLQVDRVVRQVAGRHADAAAQRHRQVGVVAARDIFDRSGASRIHLSISHCRSHATATAVAEVDD</sequence>
<keyword evidence="2" id="KW-1185">Reference proteome</keyword>
<organism evidence="1 2">
    <name type="scientific">Pseudobythopirellula maris</name>
    <dbReference type="NCBI Taxonomy" id="2527991"/>
    <lineage>
        <taxon>Bacteria</taxon>
        <taxon>Pseudomonadati</taxon>
        <taxon>Planctomycetota</taxon>
        <taxon>Planctomycetia</taxon>
        <taxon>Pirellulales</taxon>
        <taxon>Lacipirellulaceae</taxon>
        <taxon>Pseudobythopirellula</taxon>
    </lineage>
</organism>
<reference evidence="1 2" key="1">
    <citation type="submission" date="2019-02" db="EMBL/GenBank/DDBJ databases">
        <title>Deep-cultivation of Planctomycetes and their phenomic and genomic characterization uncovers novel biology.</title>
        <authorList>
            <person name="Wiegand S."/>
            <person name="Jogler M."/>
            <person name="Boedeker C."/>
            <person name="Pinto D."/>
            <person name="Vollmers J."/>
            <person name="Rivas-Marin E."/>
            <person name="Kohn T."/>
            <person name="Peeters S.H."/>
            <person name="Heuer A."/>
            <person name="Rast P."/>
            <person name="Oberbeckmann S."/>
            <person name="Bunk B."/>
            <person name="Jeske O."/>
            <person name="Meyerdierks A."/>
            <person name="Storesund J.E."/>
            <person name="Kallscheuer N."/>
            <person name="Luecker S."/>
            <person name="Lage O.M."/>
            <person name="Pohl T."/>
            <person name="Merkel B.J."/>
            <person name="Hornburger P."/>
            <person name="Mueller R.-W."/>
            <person name="Bruemmer F."/>
            <person name="Labrenz M."/>
            <person name="Spormann A.M."/>
            <person name="Op Den Camp H."/>
            <person name="Overmann J."/>
            <person name="Amann R."/>
            <person name="Jetten M.S.M."/>
            <person name="Mascher T."/>
            <person name="Medema M.H."/>
            <person name="Devos D.P."/>
            <person name="Kaster A.-K."/>
            <person name="Ovreas L."/>
            <person name="Rohde M."/>
            <person name="Galperin M.Y."/>
            <person name="Jogler C."/>
        </authorList>
    </citation>
    <scope>NUCLEOTIDE SEQUENCE [LARGE SCALE GENOMIC DNA]</scope>
    <source>
        <strain evidence="1 2">Mal64</strain>
    </source>
</reference>
<accession>A0A5C5ZU21</accession>
<proteinExistence type="predicted"/>
<dbReference type="Proteomes" id="UP000315440">
    <property type="component" value="Unassembled WGS sequence"/>
</dbReference>
<evidence type="ECO:0000313" key="2">
    <source>
        <dbReference type="Proteomes" id="UP000315440"/>
    </source>
</evidence>
<gene>
    <name evidence="1" type="ORF">Mal64_09790</name>
</gene>
<comment type="caution">
    <text evidence="1">The sequence shown here is derived from an EMBL/GenBank/DDBJ whole genome shotgun (WGS) entry which is preliminary data.</text>
</comment>
<name>A0A5C5ZU21_9BACT</name>
<dbReference type="EMBL" id="SJPQ01000001">
    <property type="protein sequence ID" value="TWT90585.1"/>
    <property type="molecule type" value="Genomic_DNA"/>
</dbReference>
<evidence type="ECO:0000313" key="1">
    <source>
        <dbReference type="EMBL" id="TWT90585.1"/>
    </source>
</evidence>
<protein>
    <submittedName>
        <fullName evidence="1">Uncharacterized protein</fullName>
    </submittedName>
</protein>
<dbReference type="AlphaFoldDB" id="A0A5C5ZU21"/>